<reference evidence="2 3" key="1">
    <citation type="submission" date="2021-07" db="EMBL/GenBank/DDBJ databases">
        <authorList>
            <person name="Kim M.K."/>
        </authorList>
    </citation>
    <scope>NUCLEOTIDE SEQUENCE [LARGE SCALE GENOMIC DNA]</scope>
    <source>
        <strain evidence="2 3">HLY7-15</strain>
    </source>
</reference>
<dbReference type="Pfam" id="PF13508">
    <property type="entry name" value="Acetyltransf_7"/>
    <property type="match status" value="1"/>
</dbReference>
<dbReference type="RefSeq" id="WP_199110757.1">
    <property type="nucleotide sequence ID" value="NZ_JAHWXQ010000004.1"/>
</dbReference>
<feature type="domain" description="N-acetyltransferase" evidence="1">
    <location>
        <begin position="1"/>
        <end position="146"/>
    </location>
</feature>
<dbReference type="Proteomes" id="UP000774935">
    <property type="component" value="Unassembled WGS sequence"/>
</dbReference>
<dbReference type="SUPFAM" id="SSF55729">
    <property type="entry name" value="Acyl-CoA N-acyltransferases (Nat)"/>
    <property type="match status" value="1"/>
</dbReference>
<dbReference type="PROSITE" id="PS51186">
    <property type="entry name" value="GNAT"/>
    <property type="match status" value="1"/>
</dbReference>
<dbReference type="Gene3D" id="3.40.630.30">
    <property type="match status" value="1"/>
</dbReference>
<dbReference type="InterPro" id="IPR000182">
    <property type="entry name" value="GNAT_dom"/>
</dbReference>
<accession>A0ABS6XEB3</accession>
<keyword evidence="3" id="KW-1185">Reference proteome</keyword>
<dbReference type="EMBL" id="JAHWXQ010000004">
    <property type="protein sequence ID" value="MBW3366221.1"/>
    <property type="molecule type" value="Genomic_DNA"/>
</dbReference>
<sequence length="147" mass="17099">MIRPYTHSDKQAVVNLLQLNIPRYFAETEAPDFIVYLDEHLEDYFVIEEAGTIVGAGGINYFPAERLARLSWDIVHPDFQGKGIGTNLTQHRINHINKNPTIDLIIVRTSQVVYKFYEKLGFVLEHTEKDYWAKGFDLYQMRLPLRG</sequence>
<comment type="caution">
    <text evidence="2">The sequence shown here is derived from an EMBL/GenBank/DDBJ whole genome shotgun (WGS) entry which is preliminary data.</text>
</comment>
<gene>
    <name evidence="2" type="ORF">KYK27_14255</name>
</gene>
<proteinExistence type="predicted"/>
<dbReference type="CDD" id="cd04301">
    <property type="entry name" value="NAT_SF"/>
    <property type="match status" value="1"/>
</dbReference>
<evidence type="ECO:0000313" key="2">
    <source>
        <dbReference type="EMBL" id="MBW3366221.1"/>
    </source>
</evidence>
<organism evidence="2 3">
    <name type="scientific">Pontibacter populi</name>
    <dbReference type="NCBI Taxonomy" id="890055"/>
    <lineage>
        <taxon>Bacteria</taxon>
        <taxon>Pseudomonadati</taxon>
        <taxon>Bacteroidota</taxon>
        <taxon>Cytophagia</taxon>
        <taxon>Cytophagales</taxon>
        <taxon>Hymenobacteraceae</taxon>
        <taxon>Pontibacter</taxon>
    </lineage>
</organism>
<protein>
    <submittedName>
        <fullName evidence="2">GNAT family N-acetyltransferase</fullName>
    </submittedName>
</protein>
<evidence type="ECO:0000313" key="3">
    <source>
        <dbReference type="Proteomes" id="UP000774935"/>
    </source>
</evidence>
<name>A0ABS6XEB3_9BACT</name>
<evidence type="ECO:0000259" key="1">
    <source>
        <dbReference type="PROSITE" id="PS51186"/>
    </source>
</evidence>
<dbReference type="InterPro" id="IPR016181">
    <property type="entry name" value="Acyl_CoA_acyltransferase"/>
</dbReference>